<evidence type="ECO:0000256" key="1">
    <source>
        <dbReference type="SAM" id="MobiDB-lite"/>
    </source>
</evidence>
<protein>
    <submittedName>
        <fullName evidence="2">Uncharacterized protein</fullName>
    </submittedName>
</protein>
<reference evidence="2 3" key="1">
    <citation type="submission" date="2016-10" db="EMBL/GenBank/DDBJ databases">
        <title>Comparative genome analysis of multiple Pseudomonas spp. focuses on biocontrol and plant growth promoting traits.</title>
        <authorList>
            <person name="Tao X.-Y."/>
            <person name="Taylor C.G."/>
        </authorList>
    </citation>
    <scope>NUCLEOTIDE SEQUENCE [LARGE SCALE GENOMIC DNA]</scope>
    <source>
        <strain evidence="2 3">28B5</strain>
    </source>
</reference>
<name>A0A423MG43_PSEFL</name>
<comment type="caution">
    <text evidence="2">The sequence shown here is derived from an EMBL/GenBank/DDBJ whole genome shotgun (WGS) entry which is preliminary data.</text>
</comment>
<evidence type="ECO:0000313" key="3">
    <source>
        <dbReference type="Proteomes" id="UP000285378"/>
    </source>
</evidence>
<dbReference type="AlphaFoldDB" id="A0A423MG43"/>
<evidence type="ECO:0000313" key="2">
    <source>
        <dbReference type="EMBL" id="RON82769.1"/>
    </source>
</evidence>
<dbReference type="EMBL" id="MOBX01000006">
    <property type="protein sequence ID" value="RON82769.1"/>
    <property type="molecule type" value="Genomic_DNA"/>
</dbReference>
<sequence>MAWPSGRYAELTPFGGAESGLFKGPDSRIYAEIGTEGRFQVEQNVQGIYHVPLSFAPGVPGPVLAKIAGQPRWRIERPGWQSTPPPSEAQPAPRSPAYLAPQLAALLEPTISPDGIRYDKHKKAYVEMEKGMVLVGKNREGNYQEISASERSYSGVEVEMIPGTTLWRRKVQVRPIEQPPSPSGLRPTVESDQAQPGPSKRPRLDEGPNPARSGPADADQTPYFWLPWGHLNPPASGESVQLGWLHYSIVPIGMTPNRPPKVYFLQHPEFAPAYFDAFEQMLRDAPHLQPVATFRIGHEPGEARPGKRFFEKPLSQSVAETFVDFSAFTSRAVARKLFELSDYPPAITATGLINIQAVLHRWNNKPFPTVPAFADPINLLPVASTSEIAGRKIIKLLPQVEGELQRLTFDPQHFAFEWRHYAADPSDYNLRRLFGALLIRSGYDIFPLTHDHRRPALVFKRTDHETVFFLKLGVIKQEALVLNTLPGTELADPDLAARIGSDAYLALTSAEAQNNLVWLIGGVLKTESAADSVFILRER</sequence>
<organism evidence="2 3">
    <name type="scientific">Pseudomonas fluorescens</name>
    <dbReference type="NCBI Taxonomy" id="294"/>
    <lineage>
        <taxon>Bacteria</taxon>
        <taxon>Pseudomonadati</taxon>
        <taxon>Pseudomonadota</taxon>
        <taxon>Gammaproteobacteria</taxon>
        <taxon>Pseudomonadales</taxon>
        <taxon>Pseudomonadaceae</taxon>
        <taxon>Pseudomonas</taxon>
    </lineage>
</organism>
<proteinExistence type="predicted"/>
<feature type="region of interest" description="Disordered" evidence="1">
    <location>
        <begin position="76"/>
        <end position="95"/>
    </location>
</feature>
<dbReference type="Proteomes" id="UP000285378">
    <property type="component" value="Unassembled WGS sequence"/>
</dbReference>
<feature type="region of interest" description="Disordered" evidence="1">
    <location>
        <begin position="171"/>
        <end position="218"/>
    </location>
</feature>
<gene>
    <name evidence="2" type="ORF">BK670_09230</name>
</gene>
<accession>A0A423MG43</accession>